<proteinExistence type="predicted"/>
<dbReference type="EMBL" id="CP110615">
    <property type="protein sequence ID" value="UZJ25974.1"/>
    <property type="molecule type" value="Genomic_DNA"/>
</dbReference>
<reference evidence="1" key="1">
    <citation type="submission" date="2022-10" db="EMBL/GenBank/DDBJ databases">
        <title>Rhodococcus sp.75.</title>
        <authorList>
            <person name="Sun M."/>
        </authorList>
    </citation>
    <scope>NUCLEOTIDE SEQUENCE</scope>
    <source>
        <strain evidence="1">75</strain>
    </source>
</reference>
<name>A0ABY6P2T7_9NOCA</name>
<evidence type="ECO:0000313" key="2">
    <source>
        <dbReference type="Proteomes" id="UP001164965"/>
    </source>
</evidence>
<protein>
    <submittedName>
        <fullName evidence="1">Zf-HC2 domain-containing protein</fullName>
    </submittedName>
</protein>
<dbReference type="RefSeq" id="WP_265384078.1">
    <property type="nucleotide sequence ID" value="NZ_CP110615.1"/>
</dbReference>
<evidence type="ECO:0000313" key="1">
    <source>
        <dbReference type="EMBL" id="UZJ25974.1"/>
    </source>
</evidence>
<keyword evidence="2" id="KW-1185">Reference proteome</keyword>
<sequence>MITWMQSMVQCRRSAARLEQYLDADPSAPLPADERQRLAAHLAVCDRCTRAAARHRLLRASLHRLGDHHRPDAASLARLQHLVHTIAADDERS</sequence>
<accession>A0ABY6P2T7</accession>
<gene>
    <name evidence="1" type="ORF">RHODO2019_05945</name>
</gene>
<organism evidence="1 2">
    <name type="scientific">Rhodococcus antarcticus</name>
    <dbReference type="NCBI Taxonomy" id="2987751"/>
    <lineage>
        <taxon>Bacteria</taxon>
        <taxon>Bacillati</taxon>
        <taxon>Actinomycetota</taxon>
        <taxon>Actinomycetes</taxon>
        <taxon>Mycobacteriales</taxon>
        <taxon>Nocardiaceae</taxon>
        <taxon>Rhodococcus</taxon>
    </lineage>
</organism>
<dbReference type="Proteomes" id="UP001164965">
    <property type="component" value="Chromosome"/>
</dbReference>